<organism evidence="1 2">
    <name type="scientific">Candidatus Nomurabacteria bacterium CG2_30_43_9</name>
    <dbReference type="NCBI Taxonomy" id="1805283"/>
    <lineage>
        <taxon>Bacteria</taxon>
        <taxon>Candidatus Nomuraibacteriota</taxon>
    </lineage>
</organism>
<name>A0A1J5FZ53_9BACT</name>
<sequence length="102" mass="11486">MLFFVGKGAWGIHQKAQIAISERNIAQRSLLELEARTVELQASLIRLKSDIGVEEEIRQKYSVVRPGEEVVVIVDDRAKKSENSKVGIGNWILQSIISFFGF</sequence>
<dbReference type="AlphaFoldDB" id="A0A1J5FZ53"/>
<reference evidence="1 2" key="1">
    <citation type="journal article" date="2016" name="Environ. Microbiol.">
        <title>Genomic resolution of a cold subsurface aquifer community provides metabolic insights for novel microbes adapted to high CO concentrations.</title>
        <authorList>
            <person name="Probst A.J."/>
            <person name="Castelle C.J."/>
            <person name="Singh A."/>
            <person name="Brown C.T."/>
            <person name="Anantharaman K."/>
            <person name="Sharon I."/>
            <person name="Hug L.A."/>
            <person name="Burstein D."/>
            <person name="Emerson J.B."/>
            <person name="Thomas B.C."/>
            <person name="Banfield J.F."/>
        </authorList>
    </citation>
    <scope>NUCLEOTIDE SEQUENCE [LARGE SCALE GENOMIC DNA]</scope>
    <source>
        <strain evidence="1">CG2_30_43_9</strain>
    </source>
</reference>
<accession>A0A1J5FZ53</accession>
<gene>
    <name evidence="1" type="ORF">AUK15_01810</name>
</gene>
<dbReference type="EMBL" id="MNYX01000048">
    <property type="protein sequence ID" value="OIP65380.1"/>
    <property type="molecule type" value="Genomic_DNA"/>
</dbReference>
<comment type="caution">
    <text evidence="1">The sequence shown here is derived from an EMBL/GenBank/DDBJ whole genome shotgun (WGS) entry which is preliminary data.</text>
</comment>
<evidence type="ECO:0000313" key="2">
    <source>
        <dbReference type="Proteomes" id="UP000182059"/>
    </source>
</evidence>
<proteinExistence type="predicted"/>
<evidence type="ECO:0008006" key="3">
    <source>
        <dbReference type="Google" id="ProtNLM"/>
    </source>
</evidence>
<dbReference type="Proteomes" id="UP000182059">
    <property type="component" value="Unassembled WGS sequence"/>
</dbReference>
<protein>
    <recommendedName>
        <fullName evidence="3">Septum formation initiator</fullName>
    </recommendedName>
</protein>
<evidence type="ECO:0000313" key="1">
    <source>
        <dbReference type="EMBL" id="OIP65380.1"/>
    </source>
</evidence>